<gene>
    <name evidence="2" type="ORF">BDW47DRAFT_114397</name>
</gene>
<evidence type="ECO:0000313" key="2">
    <source>
        <dbReference type="EMBL" id="PLB33220.1"/>
    </source>
</evidence>
<sequence>MVLSLFDSTGSSTSFLPTHFSYSFISLSLLLLSHSLLVQPFVSRFTSPLLSFPLLSSLFLLRTDSFSLTRQYLIRSLPPSL</sequence>
<keyword evidence="1" id="KW-1133">Transmembrane helix</keyword>
<organism evidence="2 3">
    <name type="scientific">Aspergillus candidus</name>
    <dbReference type="NCBI Taxonomy" id="41067"/>
    <lineage>
        <taxon>Eukaryota</taxon>
        <taxon>Fungi</taxon>
        <taxon>Dikarya</taxon>
        <taxon>Ascomycota</taxon>
        <taxon>Pezizomycotina</taxon>
        <taxon>Eurotiomycetes</taxon>
        <taxon>Eurotiomycetidae</taxon>
        <taxon>Eurotiales</taxon>
        <taxon>Aspergillaceae</taxon>
        <taxon>Aspergillus</taxon>
        <taxon>Aspergillus subgen. Circumdati</taxon>
    </lineage>
</organism>
<evidence type="ECO:0000313" key="3">
    <source>
        <dbReference type="Proteomes" id="UP000234585"/>
    </source>
</evidence>
<dbReference type="GeneID" id="36521809"/>
<proteinExistence type="predicted"/>
<dbReference type="Proteomes" id="UP000234585">
    <property type="component" value="Unassembled WGS sequence"/>
</dbReference>
<evidence type="ECO:0000256" key="1">
    <source>
        <dbReference type="SAM" id="Phobius"/>
    </source>
</evidence>
<name>A0A2I2EXX1_ASPCN</name>
<feature type="transmembrane region" description="Helical" evidence="1">
    <location>
        <begin position="20"/>
        <end position="38"/>
    </location>
</feature>
<dbReference type="EMBL" id="KZ559219">
    <property type="protein sequence ID" value="PLB33220.1"/>
    <property type="molecule type" value="Genomic_DNA"/>
</dbReference>
<protein>
    <submittedName>
        <fullName evidence="2">Uncharacterized protein</fullName>
    </submittedName>
</protein>
<dbReference type="AlphaFoldDB" id="A0A2I2EXX1"/>
<dbReference type="RefSeq" id="XP_024667232.1">
    <property type="nucleotide sequence ID" value="XM_024814649.1"/>
</dbReference>
<keyword evidence="1" id="KW-0472">Membrane</keyword>
<reference evidence="2 3" key="1">
    <citation type="submission" date="2017-12" db="EMBL/GenBank/DDBJ databases">
        <authorList>
            <consortium name="DOE Joint Genome Institute"/>
            <person name="Haridas S."/>
            <person name="Kjaerbolling I."/>
            <person name="Vesth T.C."/>
            <person name="Frisvad J.C."/>
            <person name="Nybo J.L."/>
            <person name="Theobald S."/>
            <person name="Kuo A."/>
            <person name="Bowyer P."/>
            <person name="Matsuda Y."/>
            <person name="Mondo S."/>
            <person name="Lyhne E.K."/>
            <person name="Kogle M.E."/>
            <person name="Clum A."/>
            <person name="Lipzen A."/>
            <person name="Salamov A."/>
            <person name="Ngan C.Y."/>
            <person name="Daum C."/>
            <person name="Chiniquy J."/>
            <person name="Barry K."/>
            <person name="LaButti K."/>
            <person name="Simmons B.A."/>
            <person name="Magnuson J.K."/>
            <person name="Mortensen U.H."/>
            <person name="Larsen T.O."/>
            <person name="Grigoriev I.V."/>
            <person name="Baker S.E."/>
            <person name="Andersen M.R."/>
            <person name="Nordberg H.P."/>
            <person name="Cantor M.N."/>
            <person name="Hua S.X."/>
        </authorList>
    </citation>
    <scope>NUCLEOTIDE SEQUENCE [LARGE SCALE GENOMIC DNA]</scope>
    <source>
        <strain evidence="2 3">CBS 102.13</strain>
    </source>
</reference>
<keyword evidence="1" id="KW-0812">Transmembrane</keyword>
<accession>A0A2I2EXX1</accession>
<keyword evidence="3" id="KW-1185">Reference proteome</keyword>